<sequence>MDLYAAIKQMRELSDRREPFSFSFMSCSTSAQESHGIVDVRHARLRPRPHADGNRFAELLEEYVDLDTGEARRFYRPLLMIFNGQKVVLQ</sequence>
<accession>A0ABY5V994</accession>
<gene>
    <name evidence="1" type="ORF">NQ519_04940</name>
</gene>
<dbReference type="Proteomes" id="UP001058267">
    <property type="component" value="Chromosome"/>
</dbReference>
<evidence type="ECO:0000313" key="1">
    <source>
        <dbReference type="EMBL" id="UWN66183.1"/>
    </source>
</evidence>
<evidence type="ECO:0000313" key="2">
    <source>
        <dbReference type="Proteomes" id="UP001058267"/>
    </source>
</evidence>
<dbReference type="RefSeq" id="WP_019152271.1">
    <property type="nucleotide sequence ID" value="NZ_CP102252.1"/>
</dbReference>
<proteinExistence type="predicted"/>
<organism evidence="1 2">
    <name type="scientific">Alistipes senegalensis JC50</name>
    <dbReference type="NCBI Taxonomy" id="1033732"/>
    <lineage>
        <taxon>Bacteria</taxon>
        <taxon>Pseudomonadati</taxon>
        <taxon>Bacteroidota</taxon>
        <taxon>Bacteroidia</taxon>
        <taxon>Bacteroidales</taxon>
        <taxon>Rikenellaceae</taxon>
        <taxon>Alistipes</taxon>
    </lineage>
</organism>
<dbReference type="EMBL" id="CP102252">
    <property type="protein sequence ID" value="UWN66183.1"/>
    <property type="molecule type" value="Genomic_DNA"/>
</dbReference>
<protein>
    <submittedName>
        <fullName evidence="1">Uncharacterized protein</fullName>
    </submittedName>
</protein>
<keyword evidence="2" id="KW-1185">Reference proteome</keyword>
<reference evidence="1" key="1">
    <citation type="journal article" date="2022" name="Cell">
        <title>Design, construction, and in vivo augmentation of a complex gut microbiome.</title>
        <authorList>
            <person name="Cheng A.G."/>
            <person name="Ho P.Y."/>
            <person name="Aranda-Diaz A."/>
            <person name="Jain S."/>
            <person name="Yu F.B."/>
            <person name="Meng X."/>
            <person name="Wang M."/>
            <person name="Iakiviak M."/>
            <person name="Nagashima K."/>
            <person name="Zhao A."/>
            <person name="Murugkar P."/>
            <person name="Patil A."/>
            <person name="Atabakhsh K."/>
            <person name="Weakley A."/>
            <person name="Yan J."/>
            <person name="Brumbaugh A.R."/>
            <person name="Higginbottom S."/>
            <person name="Dimas A."/>
            <person name="Shiver A.L."/>
            <person name="Deutschbauer A."/>
            <person name="Neff N."/>
            <person name="Sonnenburg J.L."/>
            <person name="Huang K.C."/>
            <person name="Fischbach M.A."/>
        </authorList>
    </citation>
    <scope>NUCLEOTIDE SEQUENCE</scope>
    <source>
        <strain evidence="1">JC50</strain>
    </source>
</reference>
<name>A0ABY5V994_9BACT</name>